<organism evidence="1 2">
    <name type="scientific">Oedothorax gibbosus</name>
    <dbReference type="NCBI Taxonomy" id="931172"/>
    <lineage>
        <taxon>Eukaryota</taxon>
        <taxon>Metazoa</taxon>
        <taxon>Ecdysozoa</taxon>
        <taxon>Arthropoda</taxon>
        <taxon>Chelicerata</taxon>
        <taxon>Arachnida</taxon>
        <taxon>Araneae</taxon>
        <taxon>Araneomorphae</taxon>
        <taxon>Entelegynae</taxon>
        <taxon>Araneoidea</taxon>
        <taxon>Linyphiidae</taxon>
        <taxon>Erigoninae</taxon>
        <taxon>Oedothorax</taxon>
    </lineage>
</organism>
<evidence type="ECO:0000313" key="1">
    <source>
        <dbReference type="EMBL" id="KAG8180371.1"/>
    </source>
</evidence>
<reference evidence="1 2" key="1">
    <citation type="journal article" date="2022" name="Nat. Ecol. Evol.">
        <title>A masculinizing supergene underlies an exaggerated male reproductive morph in a spider.</title>
        <authorList>
            <person name="Hendrickx F."/>
            <person name="De Corte Z."/>
            <person name="Sonet G."/>
            <person name="Van Belleghem S.M."/>
            <person name="Kostlbacher S."/>
            <person name="Vangestel C."/>
        </authorList>
    </citation>
    <scope>NUCLEOTIDE SEQUENCE [LARGE SCALE GENOMIC DNA]</scope>
    <source>
        <strain evidence="1">W744_W776</strain>
    </source>
</reference>
<comment type="caution">
    <text evidence="1">The sequence shown here is derived from an EMBL/GenBank/DDBJ whole genome shotgun (WGS) entry which is preliminary data.</text>
</comment>
<accession>A0AAV6U9T6</accession>
<protein>
    <submittedName>
        <fullName evidence="1">Uncharacterized protein</fullName>
    </submittedName>
</protein>
<gene>
    <name evidence="1" type="ORF">JTE90_025421</name>
</gene>
<keyword evidence="2" id="KW-1185">Reference proteome</keyword>
<dbReference type="AlphaFoldDB" id="A0AAV6U9T6"/>
<sequence>MAAVGKSFARNKISKLDVRAKNLEWRKREGEEAWVLPSPFPKQQLTKPVEITRMLSTAFRGQQLSIPEADGSS</sequence>
<name>A0AAV6U9T6_9ARAC</name>
<proteinExistence type="predicted"/>
<evidence type="ECO:0000313" key="2">
    <source>
        <dbReference type="Proteomes" id="UP000827092"/>
    </source>
</evidence>
<dbReference type="Proteomes" id="UP000827092">
    <property type="component" value="Unassembled WGS sequence"/>
</dbReference>
<dbReference type="EMBL" id="JAFNEN010000565">
    <property type="protein sequence ID" value="KAG8180371.1"/>
    <property type="molecule type" value="Genomic_DNA"/>
</dbReference>